<sequence>MFKSWSDDAWTDYMYWHSTGDKQILKRINRIIADIDWHPFTGIGKPEPLKFELIGKWSRRINSEHRIICRIEENTIYIYAVRSHD</sequence>
<comment type="similarity">
    <text evidence="1">Belongs to the YoeB family.</text>
</comment>
<dbReference type="Pfam" id="PF06769">
    <property type="entry name" value="YoeB_toxin"/>
    <property type="match status" value="1"/>
</dbReference>
<evidence type="ECO:0000256" key="3">
    <source>
        <dbReference type="ARBA" id="ARBA00022722"/>
    </source>
</evidence>
<organism evidence="8 9">
    <name type="scientific">Levilactobacillus fujinensis</name>
    <dbReference type="NCBI Taxonomy" id="2486024"/>
    <lineage>
        <taxon>Bacteria</taxon>
        <taxon>Bacillati</taxon>
        <taxon>Bacillota</taxon>
        <taxon>Bacilli</taxon>
        <taxon>Lactobacillales</taxon>
        <taxon>Lactobacillaceae</taxon>
        <taxon>Levilactobacillus</taxon>
    </lineage>
</organism>
<protein>
    <recommendedName>
        <fullName evidence="7">Endoribonuclease YoeB</fullName>
    </recommendedName>
    <alternativeName>
        <fullName evidence="6">Putative mRNA interferase YoeB</fullName>
    </alternativeName>
</protein>
<keyword evidence="3" id="KW-0540">Nuclease</keyword>
<evidence type="ECO:0000256" key="2">
    <source>
        <dbReference type="ARBA" id="ARBA00022649"/>
    </source>
</evidence>
<evidence type="ECO:0000256" key="6">
    <source>
        <dbReference type="ARBA" id="ARBA00030388"/>
    </source>
</evidence>
<keyword evidence="9" id="KW-1185">Reference proteome</keyword>
<reference evidence="9" key="1">
    <citation type="journal article" date="2019" name="Int. J. Syst. Evol. Microbiol.">
        <title>The Global Catalogue of Microorganisms (GCM) 10K type strain sequencing project: providing services to taxonomists for standard genome sequencing and annotation.</title>
        <authorList>
            <consortium name="The Broad Institute Genomics Platform"/>
            <consortium name="The Broad Institute Genome Sequencing Center for Infectious Disease"/>
            <person name="Wu L."/>
            <person name="Ma J."/>
        </authorList>
    </citation>
    <scope>NUCLEOTIDE SEQUENCE [LARGE SCALE GENOMIC DNA]</scope>
    <source>
        <strain evidence="9">CCM 8908</strain>
    </source>
</reference>
<accession>A0ABW1TEF8</accession>
<dbReference type="InterPro" id="IPR009614">
    <property type="entry name" value="YoeB_toxin"/>
</dbReference>
<name>A0ABW1TEF8_9LACO</name>
<evidence type="ECO:0000313" key="9">
    <source>
        <dbReference type="Proteomes" id="UP001596283"/>
    </source>
</evidence>
<dbReference type="RefSeq" id="WP_125685516.1">
    <property type="nucleotide sequence ID" value="NZ_JBHSSI010000022.1"/>
</dbReference>
<proteinExistence type="inferred from homology"/>
<gene>
    <name evidence="8" type="ORF">ACFP1C_02475</name>
</gene>
<dbReference type="Gene3D" id="3.30.2310.20">
    <property type="entry name" value="RelE-like"/>
    <property type="match status" value="1"/>
</dbReference>
<keyword evidence="5" id="KW-0378">Hydrolase</keyword>
<keyword evidence="4" id="KW-0255">Endonuclease</keyword>
<dbReference type="EMBL" id="JBHSSI010000022">
    <property type="protein sequence ID" value="MFC6259801.1"/>
    <property type="molecule type" value="Genomic_DNA"/>
</dbReference>
<evidence type="ECO:0000313" key="8">
    <source>
        <dbReference type="EMBL" id="MFC6259801.1"/>
    </source>
</evidence>
<dbReference type="SUPFAM" id="SSF143011">
    <property type="entry name" value="RelE-like"/>
    <property type="match status" value="1"/>
</dbReference>
<evidence type="ECO:0000256" key="4">
    <source>
        <dbReference type="ARBA" id="ARBA00022759"/>
    </source>
</evidence>
<dbReference type="NCBIfam" id="TIGR02116">
    <property type="entry name" value="toxin_Txe_YoeB"/>
    <property type="match status" value="1"/>
</dbReference>
<dbReference type="Proteomes" id="UP001596283">
    <property type="component" value="Unassembled WGS sequence"/>
</dbReference>
<dbReference type="InterPro" id="IPR035093">
    <property type="entry name" value="RelE/ParE_toxin_dom_sf"/>
</dbReference>
<dbReference type="PANTHER" id="PTHR38039">
    <property type="entry name" value="TOXIN YOEB"/>
    <property type="match status" value="1"/>
</dbReference>
<comment type="caution">
    <text evidence="8">The sequence shown here is derived from an EMBL/GenBank/DDBJ whole genome shotgun (WGS) entry which is preliminary data.</text>
</comment>
<evidence type="ECO:0000256" key="5">
    <source>
        <dbReference type="ARBA" id="ARBA00022801"/>
    </source>
</evidence>
<evidence type="ECO:0000256" key="7">
    <source>
        <dbReference type="ARBA" id="ARBA00050056"/>
    </source>
</evidence>
<evidence type="ECO:0000256" key="1">
    <source>
        <dbReference type="ARBA" id="ARBA00008172"/>
    </source>
</evidence>
<keyword evidence="2" id="KW-1277">Toxin-antitoxin system</keyword>
<dbReference type="PANTHER" id="PTHR38039:SF1">
    <property type="entry name" value="TOXIN YOEB"/>
    <property type="match status" value="1"/>
</dbReference>